<name>A0ABU0MN89_9PROT</name>
<sequence length="935" mass="100968">MGRDEVAFGPFSYSPEGGLAKDGRAVKLGSRALAILKVLLEQSGDIVSNRDIMARVWPGMFVEEANIRVHIGALRKTLGKNDAGADFIENIPAQGYRFAGPLRTVSGAGRGGPAAPDAEAATVAVLPRNLDRLVGREKTIADIVQKVTEKGFVTITGVGGIGKTSVAIETARLLADSHPDGVHFVDLSTLSEPSLLRPTIAQAMRLSGAGRTEADGFLAAIRGLKALLVLDNCEHLIEDVVPLAEGILMTAPGIRLLATSREILRAQGEWVFRLPPLLVPPGDERAPTAEQAMDYSAVELFVERVTSGDGSFELSDADAPAVAELCRYLDGVPLALELAAARVPMLGIHGLVASLDRVFDVLRGGRRTALQRHHTLRATLEWSYRLLDERERTVLDRLSTIRGAFSGVLAAGVAAYGAVGEEDVVDGIAELAKKSLVSVEHRNRTVQFRLLETTRQYAAERLEESGDGDIVRRNLALCLCRMLEESQSTNTAAWRTIYDGRVDDVRGALEWSLSPAGDPGIAVELTIASAPMWFQLSLTDEFGRRAEKTLAAVRQAPQPDLRSEMALTAHLGPALWNSQGPTPAVKEILGRGLELAHLHGETGYQRRALWGLWLYHQALEEDREALDAAERFGTLLGLPADPNAESMHQRMMALSLLTLGEFDQALAFADLCLSGPAPTRGSSLRGYQFEQRIVAQTHVARISWIKGYPDRAREAAQEAVEQALASGHALSLCFALSLGACPVFSWCGDHDLVAKYADMLVDKTGEASLVVWHSYGLCFQMALEARDCPDPRIAVLRRSARFAELQKGKRLRMLATVAPRLVPRDILAGMATGATNWATAELLRLQAEDIAREDGPAATIEALLARSLELAGAQGAASWRLRTATSLARRHRGAGRVDAALAVLSPVFDGFSEGHDTPDLRDAAALLADLRGGRW</sequence>
<feature type="domain" description="OmpR/PhoB-type" evidence="3">
    <location>
        <begin position="3"/>
        <end position="100"/>
    </location>
</feature>
<keyword evidence="5" id="KW-1185">Reference proteome</keyword>
<dbReference type="PRINTS" id="PR00364">
    <property type="entry name" value="DISEASERSIST"/>
</dbReference>
<dbReference type="SUPFAM" id="SSF52540">
    <property type="entry name" value="P-loop containing nucleoside triphosphate hydrolases"/>
    <property type="match status" value="1"/>
</dbReference>
<dbReference type="SUPFAM" id="SSF46894">
    <property type="entry name" value="C-terminal effector domain of the bipartite response regulators"/>
    <property type="match status" value="1"/>
</dbReference>
<dbReference type="EMBL" id="JAUSVU010000014">
    <property type="protein sequence ID" value="MDQ0534799.1"/>
    <property type="molecule type" value="Genomic_DNA"/>
</dbReference>
<dbReference type="Gene3D" id="1.10.10.10">
    <property type="entry name" value="Winged helix-like DNA-binding domain superfamily/Winged helix DNA-binding domain"/>
    <property type="match status" value="1"/>
</dbReference>
<dbReference type="Proteomes" id="UP001244552">
    <property type="component" value="Unassembled WGS sequence"/>
</dbReference>
<dbReference type="InterPro" id="IPR036388">
    <property type="entry name" value="WH-like_DNA-bd_sf"/>
</dbReference>
<dbReference type="Pfam" id="PF00486">
    <property type="entry name" value="Trans_reg_C"/>
    <property type="match status" value="1"/>
</dbReference>
<dbReference type="CDD" id="cd00383">
    <property type="entry name" value="trans_reg_C"/>
    <property type="match status" value="1"/>
</dbReference>
<dbReference type="SMART" id="SM00862">
    <property type="entry name" value="Trans_reg_C"/>
    <property type="match status" value="1"/>
</dbReference>
<keyword evidence="1 2" id="KW-0238">DNA-binding</keyword>
<dbReference type="PANTHER" id="PTHR47691:SF3">
    <property type="entry name" value="HTH-TYPE TRANSCRIPTIONAL REGULATOR RV0890C-RELATED"/>
    <property type="match status" value="1"/>
</dbReference>
<dbReference type="InterPro" id="IPR016032">
    <property type="entry name" value="Sig_transdc_resp-reg_C-effctor"/>
</dbReference>
<dbReference type="InterPro" id="IPR001867">
    <property type="entry name" value="OmpR/PhoB-type_DNA-bd"/>
</dbReference>
<dbReference type="PANTHER" id="PTHR47691">
    <property type="entry name" value="REGULATOR-RELATED"/>
    <property type="match status" value="1"/>
</dbReference>
<dbReference type="RefSeq" id="WP_209985010.1">
    <property type="nucleotide sequence ID" value="NZ_JAGINO010000015.1"/>
</dbReference>
<protein>
    <submittedName>
        <fullName evidence="4">ATPase/DNA-binding winged helix-turn-helix (WHTH) protein</fullName>
    </submittedName>
</protein>
<organism evidence="4 5">
    <name type="scientific">Azospirillum picis</name>
    <dbReference type="NCBI Taxonomy" id="488438"/>
    <lineage>
        <taxon>Bacteria</taxon>
        <taxon>Pseudomonadati</taxon>
        <taxon>Pseudomonadota</taxon>
        <taxon>Alphaproteobacteria</taxon>
        <taxon>Rhodospirillales</taxon>
        <taxon>Azospirillaceae</taxon>
        <taxon>Azospirillum</taxon>
    </lineage>
</organism>
<evidence type="ECO:0000256" key="1">
    <source>
        <dbReference type="ARBA" id="ARBA00023125"/>
    </source>
</evidence>
<evidence type="ECO:0000313" key="4">
    <source>
        <dbReference type="EMBL" id="MDQ0534799.1"/>
    </source>
</evidence>
<evidence type="ECO:0000259" key="3">
    <source>
        <dbReference type="PROSITE" id="PS51755"/>
    </source>
</evidence>
<feature type="DNA-binding region" description="OmpR/PhoB-type" evidence="2">
    <location>
        <begin position="3"/>
        <end position="100"/>
    </location>
</feature>
<dbReference type="Pfam" id="PF25872">
    <property type="entry name" value="HTH_77"/>
    <property type="match status" value="1"/>
</dbReference>
<dbReference type="InterPro" id="IPR003593">
    <property type="entry name" value="AAA+_ATPase"/>
</dbReference>
<dbReference type="PROSITE" id="PS51755">
    <property type="entry name" value="OMPR_PHOB"/>
    <property type="match status" value="1"/>
</dbReference>
<dbReference type="SMART" id="SM00382">
    <property type="entry name" value="AAA"/>
    <property type="match status" value="1"/>
</dbReference>
<dbReference type="Gene3D" id="3.40.50.300">
    <property type="entry name" value="P-loop containing nucleotide triphosphate hydrolases"/>
    <property type="match status" value="1"/>
</dbReference>
<dbReference type="InterPro" id="IPR027417">
    <property type="entry name" value="P-loop_NTPase"/>
</dbReference>
<accession>A0ABU0MN89</accession>
<dbReference type="InterPro" id="IPR058852">
    <property type="entry name" value="HTH_77"/>
</dbReference>
<evidence type="ECO:0000313" key="5">
    <source>
        <dbReference type="Proteomes" id="UP001244552"/>
    </source>
</evidence>
<proteinExistence type="predicted"/>
<comment type="caution">
    <text evidence="4">The sequence shown here is derived from an EMBL/GenBank/DDBJ whole genome shotgun (WGS) entry which is preliminary data.</text>
</comment>
<gene>
    <name evidence="4" type="ORF">QO018_003676</name>
</gene>
<reference evidence="4 5" key="1">
    <citation type="submission" date="2023-07" db="EMBL/GenBank/DDBJ databases">
        <title>Genomic Encyclopedia of Type Strains, Phase IV (KMG-IV): sequencing the most valuable type-strain genomes for metagenomic binning, comparative biology and taxonomic classification.</title>
        <authorList>
            <person name="Goeker M."/>
        </authorList>
    </citation>
    <scope>NUCLEOTIDE SEQUENCE [LARGE SCALE GENOMIC DNA]</scope>
    <source>
        <strain evidence="4 5">DSM 19922</strain>
    </source>
</reference>
<evidence type="ECO:0000256" key="2">
    <source>
        <dbReference type="PROSITE-ProRule" id="PRU01091"/>
    </source>
</evidence>